<accession>A0A368NYD6</accession>
<evidence type="ECO:0000259" key="1">
    <source>
        <dbReference type="Pfam" id="PF13503"/>
    </source>
</evidence>
<evidence type="ECO:0000313" key="3">
    <source>
        <dbReference type="Proteomes" id="UP000436911"/>
    </source>
</evidence>
<reference evidence="2 3" key="1">
    <citation type="submission" date="2018-08" db="EMBL/GenBank/DDBJ databases">
        <title>Genome sequencing of Agrobacterium vitis strain ICMP 10754.</title>
        <authorList>
            <person name="Visnovsky S.B."/>
            <person name="Pitman A.R."/>
        </authorList>
    </citation>
    <scope>NUCLEOTIDE SEQUENCE [LARGE SCALE GENOMIC DNA]</scope>
    <source>
        <strain evidence="2 3">ICMP 10754</strain>
    </source>
</reference>
<dbReference type="AlphaFoldDB" id="A0A368NYD6"/>
<gene>
    <name evidence="2" type="ORF">DXT89_26610</name>
</gene>
<protein>
    <submittedName>
        <fullName evidence="2">DUF4123 domain-containing protein</fullName>
    </submittedName>
</protein>
<dbReference type="Proteomes" id="UP000436911">
    <property type="component" value="Unassembled WGS sequence"/>
</dbReference>
<dbReference type="InterPro" id="IPR025391">
    <property type="entry name" value="DUF4123"/>
</dbReference>
<sequence length="174" mass="19966">MCSVSKLQQFLRLTDQKQSHALIDAINVPNLYARLEALDSPFVSLLNGWSSTSYLRVAPFLVKIDGVCPRLELLIEDAASAGAMVWLESNHTIERIRSRLFKFYYWRHGRHHVYARIADAMYFSSFMKVLNEDQAKLLGTVAPRFLVPSGDNSIEFFQYDDALCRFVNKEAEIV</sequence>
<name>A0A368NYD6_AGRVI</name>
<dbReference type="EMBL" id="QUSG01000043">
    <property type="protein sequence ID" value="KAA3519214.1"/>
    <property type="molecule type" value="Genomic_DNA"/>
</dbReference>
<comment type="caution">
    <text evidence="2">The sequence shown here is derived from an EMBL/GenBank/DDBJ whole genome shotgun (WGS) entry which is preliminary data.</text>
</comment>
<dbReference type="Pfam" id="PF13503">
    <property type="entry name" value="DUF4123"/>
    <property type="match status" value="1"/>
</dbReference>
<evidence type="ECO:0000313" key="2">
    <source>
        <dbReference type="EMBL" id="KAA3519214.1"/>
    </source>
</evidence>
<proteinExistence type="predicted"/>
<organism evidence="2 3">
    <name type="scientific">Agrobacterium vitis</name>
    <name type="common">Rhizobium vitis</name>
    <dbReference type="NCBI Taxonomy" id="373"/>
    <lineage>
        <taxon>Bacteria</taxon>
        <taxon>Pseudomonadati</taxon>
        <taxon>Pseudomonadota</taxon>
        <taxon>Alphaproteobacteria</taxon>
        <taxon>Hyphomicrobiales</taxon>
        <taxon>Rhizobiaceae</taxon>
        <taxon>Rhizobium/Agrobacterium group</taxon>
        <taxon>Agrobacterium</taxon>
    </lineage>
</organism>
<feature type="domain" description="DUF4123" evidence="1">
    <location>
        <begin position="21"/>
        <end position="135"/>
    </location>
</feature>